<dbReference type="InterPro" id="IPR042099">
    <property type="entry name" value="ANL_N_sf"/>
</dbReference>
<dbReference type="SUPFAM" id="SSF56801">
    <property type="entry name" value="Acetyl-CoA synthetase-like"/>
    <property type="match status" value="1"/>
</dbReference>
<organism evidence="3 4">
    <name type="scientific">Geoalkalibacter halelectricus</name>
    <dbReference type="NCBI Taxonomy" id="2847045"/>
    <lineage>
        <taxon>Bacteria</taxon>
        <taxon>Pseudomonadati</taxon>
        <taxon>Thermodesulfobacteriota</taxon>
        <taxon>Desulfuromonadia</taxon>
        <taxon>Desulfuromonadales</taxon>
        <taxon>Geoalkalibacteraceae</taxon>
        <taxon>Geoalkalibacter</taxon>
    </lineage>
</organism>
<gene>
    <name evidence="3" type="ORF">L9S41_11085</name>
</gene>
<dbReference type="Gene3D" id="3.30.300.30">
    <property type="match status" value="1"/>
</dbReference>
<keyword evidence="4" id="KW-1185">Reference proteome</keyword>
<dbReference type="InterPro" id="IPR020845">
    <property type="entry name" value="AMP-binding_CS"/>
</dbReference>
<accession>A0ABY5ZGE1</accession>
<dbReference type="Gene3D" id="3.40.50.12780">
    <property type="entry name" value="N-terminal domain of ligase-like"/>
    <property type="match status" value="1"/>
</dbReference>
<dbReference type="Gene3D" id="1.10.1200.10">
    <property type="entry name" value="ACP-like"/>
    <property type="match status" value="1"/>
</dbReference>
<sequence length="891" mass="98843">MGESSQKSSGKSKFKTLAHLIDALAEEGRKTAINALRKDDERQISRSRLREKVHQTAAALVESGVSKGQAVVLWAENSPQWIIACLAILRSGGRVVPLDVQLDRKALERILEDCDPVLLVTNAALHDRLKELSCDIPRTLFLDHEDSKDEDSLWSLQGGADLPEIGADDEATMFYTSGTTGPPKGVPLTHGNLIFQINRILATDLTRPDDRVLLPLPLHHVYPFVIGMFLPLAAKIPIILPYAMTGPQILRALRQAQVSVICGVPRLYRALYDAINQRIGNKSERLARIFTCLVQECARINQKVGWNPGKALFYPLRRRLGPHLRLLASGGSPLAPEMARFFEGLGWQVAIGYGLTETAPLLTLNPPDSGRYDSVGKAISGVQLKLDLDKGENEGEGEVLALGPNVFRGYYKMEEKSKEAFTSEGWFRTGDLGSIDDQGYLRLSGRASTLIVTESGKNINPEEVEEAYSQSSAIKEIGVLEDEGHLVALIVPETSDEEDQREHIKQALEEVAKDLPSYWQVTDFSLTSRSLPRTRLGKIRRHLLEEQYHKAQSGEKQQESKGAMALEDMSGEDRSLLVNSAARAVWDWLVERYAEKGLTPDTRLQGDLGIDSLEWLTVTVEVGERTGIELEEEVIAEVETVRDLLERVAAEEEEGSAGFSGEPLENPEEALSDEQKRWLQPGGAVMGFLRKTLYALNRLVVKNYFHVEVAGLENLPEGHFVLAPNHLSNLDAPVIAAILPKKALENTWWGGWTGAVFDNFLLKTLSHVANVVPVDPRRAVISSLAFGCEVLRHERNLVWFPEGQRSPDGQLRPFKAGIGMVLSRYPAPVVPVSIDGTFEVLPRGKFWPRRGRIRVVFGTARNPEEIGDAEETSQERAKKIARQLQEDVEGL</sequence>
<dbReference type="Pfam" id="PF23562">
    <property type="entry name" value="AMP-binding_C_3"/>
    <property type="match status" value="1"/>
</dbReference>
<feature type="domain" description="Carrier" evidence="2">
    <location>
        <begin position="575"/>
        <end position="652"/>
    </location>
</feature>
<dbReference type="InterPro" id="IPR009081">
    <property type="entry name" value="PP-bd_ACP"/>
</dbReference>
<evidence type="ECO:0000313" key="4">
    <source>
        <dbReference type="Proteomes" id="UP001060414"/>
    </source>
</evidence>
<dbReference type="SMART" id="SM00563">
    <property type="entry name" value="PlsC"/>
    <property type="match status" value="1"/>
</dbReference>
<dbReference type="CDD" id="cd07989">
    <property type="entry name" value="LPLAT_AGPAT-like"/>
    <property type="match status" value="1"/>
</dbReference>
<feature type="region of interest" description="Disordered" evidence="1">
    <location>
        <begin position="651"/>
        <end position="675"/>
    </location>
</feature>
<dbReference type="InterPro" id="IPR036736">
    <property type="entry name" value="ACP-like_sf"/>
</dbReference>
<dbReference type="PROSITE" id="PS00455">
    <property type="entry name" value="AMP_BINDING"/>
    <property type="match status" value="1"/>
</dbReference>
<feature type="region of interest" description="Disordered" evidence="1">
    <location>
        <begin position="864"/>
        <end position="891"/>
    </location>
</feature>
<dbReference type="PANTHER" id="PTHR43767:SF1">
    <property type="entry name" value="NONRIBOSOMAL PEPTIDE SYNTHASE PES1 (EUROFUNG)-RELATED"/>
    <property type="match status" value="1"/>
</dbReference>
<dbReference type="InterPro" id="IPR045851">
    <property type="entry name" value="AMP-bd_C_sf"/>
</dbReference>
<dbReference type="Pfam" id="PF00550">
    <property type="entry name" value="PP-binding"/>
    <property type="match status" value="1"/>
</dbReference>
<dbReference type="InterPro" id="IPR002123">
    <property type="entry name" value="Plipid/glycerol_acylTrfase"/>
</dbReference>
<protein>
    <submittedName>
        <fullName evidence="3">AMP-binding protein</fullName>
    </submittedName>
</protein>
<evidence type="ECO:0000259" key="2">
    <source>
        <dbReference type="PROSITE" id="PS50075"/>
    </source>
</evidence>
<dbReference type="PROSITE" id="PS50075">
    <property type="entry name" value="CARRIER"/>
    <property type="match status" value="1"/>
</dbReference>
<evidence type="ECO:0000313" key="3">
    <source>
        <dbReference type="EMBL" id="UWZ78242.1"/>
    </source>
</evidence>
<dbReference type="Pfam" id="PF01553">
    <property type="entry name" value="Acyltransferase"/>
    <property type="match status" value="1"/>
</dbReference>
<name>A0ABY5ZGE1_9BACT</name>
<dbReference type="Pfam" id="PF00501">
    <property type="entry name" value="AMP-binding"/>
    <property type="match status" value="1"/>
</dbReference>
<dbReference type="RefSeq" id="WP_260746591.1">
    <property type="nucleotide sequence ID" value="NZ_CP092109.1"/>
</dbReference>
<dbReference type="InterPro" id="IPR050237">
    <property type="entry name" value="ATP-dep_AMP-bd_enzyme"/>
</dbReference>
<dbReference type="SUPFAM" id="SSF69593">
    <property type="entry name" value="Glycerol-3-phosphate (1)-acyltransferase"/>
    <property type="match status" value="1"/>
</dbReference>
<reference evidence="3" key="1">
    <citation type="journal article" date="2022" name="Environ. Microbiol.">
        <title>Geoalkalibacter halelectricus SAP #1 sp. nov. possessing extracellular electron transfer and mineral#reducing capabilities from a haloalkaline environment.</title>
        <authorList>
            <person name="Yadav S."/>
            <person name="Singh R."/>
            <person name="Sundharam S.S."/>
            <person name="Chaudhary S."/>
            <person name="Krishnamurthi S."/>
            <person name="Patil S.A."/>
        </authorList>
    </citation>
    <scope>NUCLEOTIDE SEQUENCE</scope>
    <source>
        <strain evidence="3">SAP-1</strain>
    </source>
</reference>
<dbReference type="EMBL" id="CP092109">
    <property type="protein sequence ID" value="UWZ78242.1"/>
    <property type="molecule type" value="Genomic_DNA"/>
</dbReference>
<dbReference type="InterPro" id="IPR000873">
    <property type="entry name" value="AMP-dep_synth/lig_dom"/>
</dbReference>
<proteinExistence type="predicted"/>
<dbReference type="Proteomes" id="UP001060414">
    <property type="component" value="Chromosome"/>
</dbReference>
<evidence type="ECO:0000256" key="1">
    <source>
        <dbReference type="SAM" id="MobiDB-lite"/>
    </source>
</evidence>
<dbReference type="SUPFAM" id="SSF47336">
    <property type="entry name" value="ACP-like"/>
    <property type="match status" value="1"/>
</dbReference>
<dbReference type="PANTHER" id="PTHR43767">
    <property type="entry name" value="LONG-CHAIN-FATTY-ACID--COA LIGASE"/>
    <property type="match status" value="1"/>
</dbReference>